<evidence type="ECO:0000256" key="2">
    <source>
        <dbReference type="ARBA" id="ARBA00022448"/>
    </source>
</evidence>
<feature type="domain" description="PDGLE" evidence="8">
    <location>
        <begin position="237"/>
        <end position="334"/>
    </location>
</feature>
<accession>A0A8S0W711</accession>
<dbReference type="PANTHER" id="PTHR34229">
    <property type="entry name" value="METAL TRANSPORT PROTEIN HI_1621-RELATED"/>
    <property type="match status" value="1"/>
</dbReference>
<reference evidence="9" key="2">
    <citation type="submission" date="2020-01" db="EMBL/GenBank/DDBJ databases">
        <authorList>
            <person name="Hornung B."/>
        </authorList>
    </citation>
    <scope>NUCLEOTIDE SEQUENCE</scope>
    <source>
        <strain evidence="9">PacBioINE</strain>
    </source>
</reference>
<keyword evidence="4 7" id="KW-0812">Transmembrane</keyword>
<dbReference type="EMBL" id="LR746496">
    <property type="protein sequence ID" value="CAA7600299.1"/>
    <property type="molecule type" value="Genomic_DNA"/>
</dbReference>
<gene>
    <name evidence="10" type="ORF">DEACI_0521</name>
    <name evidence="9" type="ORF">DEACI_0951</name>
</gene>
<dbReference type="RefSeq" id="WP_240983993.1">
    <property type="nucleotide sequence ID" value="NZ_CDGJ01000015.1"/>
</dbReference>
<feature type="transmembrane region" description="Helical" evidence="7">
    <location>
        <begin position="72"/>
        <end position="97"/>
    </location>
</feature>
<dbReference type="KEGG" id="aacx:DEACI_0951"/>
<dbReference type="InterPro" id="IPR025937">
    <property type="entry name" value="PDGLE_dom"/>
</dbReference>
<dbReference type="Pfam" id="PF13190">
    <property type="entry name" value="PDGLE"/>
    <property type="match status" value="1"/>
</dbReference>
<evidence type="ECO:0000256" key="1">
    <source>
        <dbReference type="ARBA" id="ARBA00004651"/>
    </source>
</evidence>
<sequence>MHIPDGYLSPQTDALMGIVSASVLGIAAKKTSKTLSARNIPLLSVGAAFCFTLMMFNVPIPDGTTAHAVGGSLLAVLFGPWTAAIGVSIALVIQAIFFGDGGILALGANIFNMAIVLPFLSYAIYSLIAGKSVISSKRRLVGAAIGGYIGLCVAAVSAGTEFGLQPLLFHTANGTPLYSPYGLNVAVPAMLFAHATIAGPVEAVVTTLVLAYLQRSNPALLELRNNRESTSPALRVRKYVIGLLVIAVFTPLGLLASGTAWGEGSLEDIKSTLGFVPAGMQKFGDFWRHALLKDYGIAGYDHTFWQQALGYLLSAFVGLLLIGLIALAIQRLVRSRKSGQRQVSANKCK</sequence>
<feature type="transmembrane region" description="Helical" evidence="7">
    <location>
        <begin position="191"/>
        <end position="213"/>
    </location>
</feature>
<evidence type="ECO:0000256" key="4">
    <source>
        <dbReference type="ARBA" id="ARBA00022692"/>
    </source>
</evidence>
<dbReference type="GO" id="GO:0005886">
    <property type="term" value="C:plasma membrane"/>
    <property type="evidence" value="ECO:0007669"/>
    <property type="project" value="UniProtKB-SubCell"/>
</dbReference>
<evidence type="ECO:0000256" key="3">
    <source>
        <dbReference type="ARBA" id="ARBA00022475"/>
    </source>
</evidence>
<dbReference type="AlphaFoldDB" id="A0A8S0W711"/>
<evidence type="ECO:0000259" key="8">
    <source>
        <dbReference type="Pfam" id="PF13190"/>
    </source>
</evidence>
<feature type="transmembrane region" description="Helical" evidence="7">
    <location>
        <begin position="308"/>
        <end position="329"/>
    </location>
</feature>
<feature type="transmembrane region" description="Helical" evidence="7">
    <location>
        <begin position="40"/>
        <end position="60"/>
    </location>
</feature>
<dbReference type="Pfam" id="PF01891">
    <property type="entry name" value="CbiM"/>
    <property type="match status" value="1"/>
</dbReference>
<evidence type="ECO:0000256" key="7">
    <source>
        <dbReference type="SAM" id="Phobius"/>
    </source>
</evidence>
<keyword evidence="3" id="KW-1003">Cell membrane</keyword>
<keyword evidence="11" id="KW-1185">Reference proteome</keyword>
<evidence type="ECO:0000313" key="11">
    <source>
        <dbReference type="Proteomes" id="UP001071230"/>
    </source>
</evidence>
<keyword evidence="2" id="KW-0813">Transport</keyword>
<organism evidence="9">
    <name type="scientific">Acididesulfobacillus acetoxydans</name>
    <dbReference type="NCBI Taxonomy" id="1561005"/>
    <lineage>
        <taxon>Bacteria</taxon>
        <taxon>Bacillati</taxon>
        <taxon>Bacillota</taxon>
        <taxon>Clostridia</taxon>
        <taxon>Eubacteriales</taxon>
        <taxon>Peptococcaceae</taxon>
        <taxon>Acididesulfobacillus</taxon>
    </lineage>
</organism>
<dbReference type="Proteomes" id="UP001071230">
    <property type="component" value="Unassembled WGS sequence"/>
</dbReference>
<comment type="subcellular location">
    <subcellularLocation>
        <location evidence="1">Cell membrane</location>
        <topology evidence="1">Multi-pass membrane protein</topology>
    </subcellularLocation>
</comment>
<evidence type="ECO:0000313" key="10">
    <source>
        <dbReference type="EMBL" id="CEJ06075.1"/>
    </source>
</evidence>
<dbReference type="EMBL" id="CDGJ01000015">
    <property type="protein sequence ID" value="CEJ06075.1"/>
    <property type="molecule type" value="Genomic_DNA"/>
</dbReference>
<evidence type="ECO:0000256" key="6">
    <source>
        <dbReference type="ARBA" id="ARBA00023136"/>
    </source>
</evidence>
<dbReference type="Proteomes" id="UP000836597">
    <property type="component" value="Chromosome"/>
</dbReference>
<reference evidence="10" key="1">
    <citation type="submission" date="2014-11" db="EMBL/GenBank/DDBJ databases">
        <authorList>
            <person name="Hornung B.V."/>
        </authorList>
    </citation>
    <scope>NUCLEOTIDE SEQUENCE</scope>
    <source>
        <strain evidence="10">INE</strain>
    </source>
</reference>
<evidence type="ECO:0000256" key="5">
    <source>
        <dbReference type="ARBA" id="ARBA00022989"/>
    </source>
</evidence>
<dbReference type="PANTHER" id="PTHR34229:SF1">
    <property type="entry name" value="METAL TRANSPORT PROTEIN HI_1621-RELATED"/>
    <property type="match status" value="1"/>
</dbReference>
<feature type="transmembrane region" description="Helical" evidence="7">
    <location>
        <begin position="140"/>
        <end position="159"/>
    </location>
</feature>
<dbReference type="NCBIfam" id="NF008873">
    <property type="entry name" value="PRK11909.1"/>
    <property type="match status" value="1"/>
</dbReference>
<dbReference type="GO" id="GO:0000041">
    <property type="term" value="P:transition metal ion transport"/>
    <property type="evidence" value="ECO:0007669"/>
    <property type="project" value="InterPro"/>
</dbReference>
<keyword evidence="6 7" id="KW-0472">Membrane</keyword>
<feature type="transmembrane region" description="Helical" evidence="7">
    <location>
        <begin position="103"/>
        <end position="128"/>
    </location>
</feature>
<evidence type="ECO:0000313" key="9">
    <source>
        <dbReference type="EMBL" id="CAA7600299.1"/>
    </source>
</evidence>
<name>A0A8S0W711_9FIRM</name>
<feature type="transmembrane region" description="Helical" evidence="7">
    <location>
        <begin position="239"/>
        <end position="261"/>
    </location>
</feature>
<dbReference type="Gene3D" id="1.10.1760.20">
    <property type="match status" value="1"/>
</dbReference>
<keyword evidence="5 7" id="KW-1133">Transmembrane helix</keyword>
<dbReference type="InterPro" id="IPR002751">
    <property type="entry name" value="CbiM/NikMN"/>
</dbReference>
<proteinExistence type="predicted"/>
<protein>
    <submittedName>
        <fullName evidence="9">Cobalt uptake substrate-specific transmembrane region</fullName>
    </submittedName>
    <submittedName>
        <fullName evidence="10">Fused nickel transport protein NikMN</fullName>
    </submittedName>
</protein>